<sequence length="314" mass="35977">MYIRNNNLEAWGTEIAQEALRGLRGQMFPAPEDNVVRTYLFDKFERLGTLTLAEIYYRYAHNVDLADAPQHIQHFAGWVRRRMGDSTRWFEEVRRLRSSERLEILEEIFGEVDFCSDGRICRYLFYNIDDVFYCHETGLKVVVEDGRLHALFADSVILTGAYPQLQRCSDCLGHANPSLNILEIGSGTGRLHAESSTHFLKTMNRRGLGTLTGYWSRIPDIVWTVHSWTSRDGTRPSTQGLPSHVAHFDEASLPPNSRAIVYLGDGEPPINMDEHRLKQMQHPTSRIQFLNLYPDYDLQDASLSCGIIKQEGLL</sequence>
<accession>A0A4S3J301</accession>
<evidence type="ECO:0000313" key="1">
    <source>
        <dbReference type="EMBL" id="THC88952.1"/>
    </source>
</evidence>
<comment type="caution">
    <text evidence="1">The sequence shown here is derived from an EMBL/GenBank/DDBJ whole genome shotgun (WGS) entry which is preliminary data.</text>
</comment>
<dbReference type="Proteomes" id="UP000308092">
    <property type="component" value="Unassembled WGS sequence"/>
</dbReference>
<gene>
    <name evidence="1" type="ORF">EYZ11_011606</name>
</gene>
<dbReference type="VEuPathDB" id="FungiDB:EYZ11_011606"/>
<dbReference type="EMBL" id="SOSA01000735">
    <property type="protein sequence ID" value="THC88952.1"/>
    <property type="molecule type" value="Genomic_DNA"/>
</dbReference>
<evidence type="ECO:0000313" key="2">
    <source>
        <dbReference type="Proteomes" id="UP000308092"/>
    </source>
</evidence>
<name>A0A4S3J301_9EURO</name>
<keyword evidence="2" id="KW-1185">Reference proteome</keyword>
<reference evidence="1 2" key="1">
    <citation type="submission" date="2019-03" db="EMBL/GenBank/DDBJ databases">
        <title>The genome sequence of a newly discovered highly antifungal drug resistant Aspergillus species, Aspergillus tanneri NIH 1004.</title>
        <authorList>
            <person name="Mounaud S."/>
            <person name="Singh I."/>
            <person name="Joardar V."/>
            <person name="Pakala S."/>
            <person name="Pakala S."/>
            <person name="Venepally P."/>
            <person name="Hoover J."/>
            <person name="Nierman W."/>
            <person name="Chung J."/>
            <person name="Losada L."/>
        </authorList>
    </citation>
    <scope>NUCLEOTIDE SEQUENCE [LARGE SCALE GENOMIC DNA]</scope>
    <source>
        <strain evidence="1 2">NIH1004</strain>
    </source>
</reference>
<dbReference type="AlphaFoldDB" id="A0A4S3J301"/>
<protein>
    <submittedName>
        <fullName evidence="1">Uncharacterized protein</fullName>
    </submittedName>
</protein>
<organism evidence="1 2">
    <name type="scientific">Aspergillus tanneri</name>
    <dbReference type="NCBI Taxonomy" id="1220188"/>
    <lineage>
        <taxon>Eukaryota</taxon>
        <taxon>Fungi</taxon>
        <taxon>Dikarya</taxon>
        <taxon>Ascomycota</taxon>
        <taxon>Pezizomycotina</taxon>
        <taxon>Eurotiomycetes</taxon>
        <taxon>Eurotiomycetidae</taxon>
        <taxon>Eurotiales</taxon>
        <taxon>Aspergillaceae</taxon>
        <taxon>Aspergillus</taxon>
        <taxon>Aspergillus subgen. Circumdati</taxon>
    </lineage>
</organism>
<dbReference type="STRING" id="1220188.A0A4S3J301"/>
<proteinExistence type="predicted"/>